<dbReference type="Proteomes" id="UP000199011">
    <property type="component" value="Unassembled WGS sequence"/>
</dbReference>
<sequence length="484" mass="55235">MKFDIAFIGAGATTVTYLDSLVKSLTNKNKKASIVIFDEKMNFGCGNVYNNDYPWLLMNTPVEDLSAVYGINDDYISWHKSVNHGNIERYVSRNNFGNYLKSKIKEIIYDNNSLYHIKPIFSKANRLEEIENGYIIHAVNGVQIETRKVILASGRSPDNYEDHYHIGHSKKFILNPLPLITSMEKIEPEKNILILGAGLTSIDCAITINKIKNAKKLTISSRTAALPEVKGNKLKSNKPIFFTHEKLMNEKSKIGLRDILRLLRKELKIYDIKWRDYYFSKLNINERISYFKQQIELAENSPTNFNIILGIIPELARTLPYVKKDDIELLMSEYYHYIQQKHGAIPLINARKILNMIEEEKLKLKKGIISIKSLDDKFEVNFSDGSIETFDYIINATGPNRKICNGKTGVLIDQLCESGSLQEIKTGGIKVKYPEGNVKNGDKSYKKNLIAVGHNAEGTHIFTNNYQWIVETCYLSANELTNSL</sequence>
<dbReference type="AlphaFoldDB" id="A0A1I4YD38"/>
<evidence type="ECO:0000259" key="1">
    <source>
        <dbReference type="Pfam" id="PF13454"/>
    </source>
</evidence>
<dbReference type="InterPro" id="IPR052189">
    <property type="entry name" value="L-asp_N-monooxygenase_NS-form"/>
</dbReference>
<dbReference type="InterPro" id="IPR036188">
    <property type="entry name" value="FAD/NAD-bd_sf"/>
</dbReference>
<accession>A0A1I4YD38</accession>
<keyword evidence="3" id="KW-1185">Reference proteome</keyword>
<dbReference type="OrthoDB" id="101972at2"/>
<dbReference type="PANTHER" id="PTHR40254">
    <property type="entry name" value="BLR0577 PROTEIN"/>
    <property type="match status" value="1"/>
</dbReference>
<dbReference type="Pfam" id="PF13454">
    <property type="entry name" value="NAD_binding_9"/>
    <property type="match status" value="1"/>
</dbReference>
<protein>
    <submittedName>
        <fullName evidence="2">Uncharacterized NAD(P)/FAD-binding protein YdhS</fullName>
    </submittedName>
</protein>
<dbReference type="Gene3D" id="3.50.50.60">
    <property type="entry name" value="FAD/NAD(P)-binding domain"/>
    <property type="match status" value="1"/>
</dbReference>
<gene>
    <name evidence="2" type="ORF">SAMN05421579_101183</name>
</gene>
<dbReference type="EMBL" id="FOVO01000001">
    <property type="protein sequence ID" value="SFN35957.1"/>
    <property type="molecule type" value="Genomic_DNA"/>
</dbReference>
<feature type="domain" description="FAD-dependent urate hydroxylase HpyO/Asp monooxygenase CreE-like FAD/NAD(P)-binding" evidence="1">
    <location>
        <begin position="6"/>
        <end position="155"/>
    </location>
</feature>
<dbReference type="InterPro" id="IPR038732">
    <property type="entry name" value="HpyO/CreE_NAD-binding"/>
</dbReference>
<dbReference type="RefSeq" id="WP_092516968.1">
    <property type="nucleotide sequence ID" value="NZ_CAWRAH010000084.1"/>
</dbReference>
<reference evidence="3" key="1">
    <citation type="submission" date="2016-10" db="EMBL/GenBank/DDBJ databases">
        <authorList>
            <person name="Varghese N."/>
            <person name="Submissions S."/>
        </authorList>
    </citation>
    <scope>NUCLEOTIDE SEQUENCE [LARGE SCALE GENOMIC DNA]</scope>
    <source>
        <strain evidence="3">DSM 16522</strain>
    </source>
</reference>
<organism evidence="2 3">
    <name type="scientific">Xenorhabdus japonica</name>
    <dbReference type="NCBI Taxonomy" id="53341"/>
    <lineage>
        <taxon>Bacteria</taxon>
        <taxon>Pseudomonadati</taxon>
        <taxon>Pseudomonadota</taxon>
        <taxon>Gammaproteobacteria</taxon>
        <taxon>Enterobacterales</taxon>
        <taxon>Morganellaceae</taxon>
        <taxon>Xenorhabdus</taxon>
    </lineage>
</organism>
<name>A0A1I4YD38_9GAMM</name>
<dbReference type="STRING" id="53341.SAMN05421579_101183"/>
<evidence type="ECO:0000313" key="2">
    <source>
        <dbReference type="EMBL" id="SFN35957.1"/>
    </source>
</evidence>
<proteinExistence type="predicted"/>
<dbReference type="SUPFAM" id="SSF51905">
    <property type="entry name" value="FAD/NAD(P)-binding domain"/>
    <property type="match status" value="1"/>
</dbReference>
<evidence type="ECO:0000313" key="3">
    <source>
        <dbReference type="Proteomes" id="UP000199011"/>
    </source>
</evidence>
<dbReference type="PANTHER" id="PTHR40254:SF1">
    <property type="entry name" value="BLR0577 PROTEIN"/>
    <property type="match status" value="1"/>
</dbReference>